<reference evidence="1" key="2">
    <citation type="journal article" date="2015" name="Fish Shellfish Immunol.">
        <title>Early steps in the European eel (Anguilla anguilla)-Vibrio vulnificus interaction in the gills: Role of the RtxA13 toxin.</title>
        <authorList>
            <person name="Callol A."/>
            <person name="Pajuelo D."/>
            <person name="Ebbesson L."/>
            <person name="Teles M."/>
            <person name="MacKenzie S."/>
            <person name="Amaro C."/>
        </authorList>
    </citation>
    <scope>NUCLEOTIDE SEQUENCE</scope>
</reference>
<accession>A0A0E9RLH1</accession>
<evidence type="ECO:0000313" key="1">
    <source>
        <dbReference type="EMBL" id="JAH29991.1"/>
    </source>
</evidence>
<dbReference type="EMBL" id="GBXM01102054">
    <property type="protein sequence ID" value="JAH06523.1"/>
    <property type="molecule type" value="Transcribed_RNA"/>
</dbReference>
<sequence length="45" mass="5143">MSPLFANCLLELHWELNAPLFLTGGVYLEITLLQAQLFFCLDESK</sequence>
<reference evidence="1" key="1">
    <citation type="submission" date="2014-11" db="EMBL/GenBank/DDBJ databases">
        <authorList>
            <person name="Amaro Gonzalez C."/>
        </authorList>
    </citation>
    <scope>NUCLEOTIDE SEQUENCE</scope>
</reference>
<dbReference type="AlphaFoldDB" id="A0A0E9RLH1"/>
<dbReference type="EMBL" id="GBXM01078586">
    <property type="protein sequence ID" value="JAH29991.1"/>
    <property type="molecule type" value="Transcribed_RNA"/>
</dbReference>
<name>A0A0E9RLH1_ANGAN</name>
<organism evidence="1">
    <name type="scientific">Anguilla anguilla</name>
    <name type="common">European freshwater eel</name>
    <name type="synonym">Muraena anguilla</name>
    <dbReference type="NCBI Taxonomy" id="7936"/>
    <lineage>
        <taxon>Eukaryota</taxon>
        <taxon>Metazoa</taxon>
        <taxon>Chordata</taxon>
        <taxon>Craniata</taxon>
        <taxon>Vertebrata</taxon>
        <taxon>Euteleostomi</taxon>
        <taxon>Actinopterygii</taxon>
        <taxon>Neopterygii</taxon>
        <taxon>Teleostei</taxon>
        <taxon>Anguilliformes</taxon>
        <taxon>Anguillidae</taxon>
        <taxon>Anguilla</taxon>
    </lineage>
</organism>
<protein>
    <submittedName>
        <fullName evidence="1">Uncharacterized protein</fullName>
    </submittedName>
</protein>
<proteinExistence type="predicted"/>